<dbReference type="EMBL" id="SPLM01000144">
    <property type="protein sequence ID" value="TMW56980.1"/>
    <property type="molecule type" value="Genomic_DNA"/>
</dbReference>
<dbReference type="OrthoDB" id="76127at2759"/>
<sequence length="214" mass="23283">MAKKNSSGQNSSQGRAEKHSPLRLLWSNDSPQVALEKWWHFLHRVILVQLVCSVLMQVSYVAFPSYNFALALWSLVCCTPKWFNKNPRLTLLFIGALAFSIATDMIWMSLWVSGNVFYDQFCGQNGVSIISCGGASDYFPGCTTNRFSLFALLMNVLAKLSGMFAVYRIRSLTLSQKKHAGGSSSTPAEVNPLPTGAHDAAMEASSVGTSGGSG</sequence>
<keyword evidence="1" id="KW-1133">Transmembrane helix</keyword>
<dbReference type="Proteomes" id="UP000794436">
    <property type="component" value="Unassembled WGS sequence"/>
</dbReference>
<feature type="transmembrane region" description="Helical" evidence="1">
    <location>
        <begin position="147"/>
        <end position="167"/>
    </location>
</feature>
<proteinExistence type="predicted"/>
<feature type="transmembrane region" description="Helical" evidence="1">
    <location>
        <begin position="90"/>
        <end position="110"/>
    </location>
</feature>
<protein>
    <submittedName>
        <fullName evidence="2">Uncharacterized protein</fullName>
    </submittedName>
</protein>
<reference evidence="2" key="1">
    <citation type="submission" date="2019-03" db="EMBL/GenBank/DDBJ databases">
        <title>Long read genome sequence of the mycoparasitic Pythium oligandrum ATCC 38472 isolated from sugarbeet rhizosphere.</title>
        <authorList>
            <person name="Gaulin E."/>
        </authorList>
    </citation>
    <scope>NUCLEOTIDE SEQUENCE</scope>
    <source>
        <strain evidence="2">ATCC 38472_TT</strain>
    </source>
</reference>
<keyword evidence="1" id="KW-0472">Membrane</keyword>
<keyword evidence="3" id="KW-1185">Reference proteome</keyword>
<evidence type="ECO:0000313" key="2">
    <source>
        <dbReference type="EMBL" id="TMW56980.1"/>
    </source>
</evidence>
<evidence type="ECO:0000313" key="3">
    <source>
        <dbReference type="Proteomes" id="UP000794436"/>
    </source>
</evidence>
<name>A0A8K1C5T6_PYTOL</name>
<gene>
    <name evidence="2" type="ORF">Poli38472_002905</name>
</gene>
<comment type="caution">
    <text evidence="2">The sequence shown here is derived from an EMBL/GenBank/DDBJ whole genome shotgun (WGS) entry which is preliminary data.</text>
</comment>
<keyword evidence="1" id="KW-0812">Transmembrane</keyword>
<dbReference type="AlphaFoldDB" id="A0A8K1C5T6"/>
<accession>A0A8K1C5T6</accession>
<organism evidence="2 3">
    <name type="scientific">Pythium oligandrum</name>
    <name type="common">Mycoparasitic fungus</name>
    <dbReference type="NCBI Taxonomy" id="41045"/>
    <lineage>
        <taxon>Eukaryota</taxon>
        <taxon>Sar</taxon>
        <taxon>Stramenopiles</taxon>
        <taxon>Oomycota</taxon>
        <taxon>Peronosporomycetes</taxon>
        <taxon>Pythiales</taxon>
        <taxon>Pythiaceae</taxon>
        <taxon>Pythium</taxon>
    </lineage>
</organism>
<evidence type="ECO:0000256" key="1">
    <source>
        <dbReference type="SAM" id="Phobius"/>
    </source>
</evidence>